<accession>A0A840A2F7</accession>
<dbReference type="PANTHER" id="PTHR37816:SF1">
    <property type="entry name" value="TOXIN"/>
    <property type="match status" value="1"/>
</dbReference>
<proteinExistence type="predicted"/>
<dbReference type="EMBL" id="JACIDK010000005">
    <property type="protein sequence ID" value="MBB3892494.1"/>
    <property type="molecule type" value="Genomic_DNA"/>
</dbReference>
<sequence>MRIAVVGSSGSGKSTLARRLAVELGLPHIELDAINWQAGWKDLNSHDPDEFVRRVDAAVGQDAWVSDGNYGKVRDLVWSRATHLVWLDYERSVIMPRVIRRSVLRAIDRTELWPGTGNREDWRMWLSKEHPIRWAWDTWARRRAEYGGRVEDPRFAHLKVHRLRHPREAEGLAARLA</sequence>
<dbReference type="AlphaFoldDB" id="A0A840A2F7"/>
<dbReference type="Gene3D" id="3.40.50.300">
    <property type="entry name" value="P-loop containing nucleotide triphosphate hydrolases"/>
    <property type="match status" value="1"/>
</dbReference>
<dbReference type="SUPFAM" id="SSF52540">
    <property type="entry name" value="P-loop containing nucleoside triphosphate hydrolases"/>
    <property type="match status" value="1"/>
</dbReference>
<keyword evidence="1" id="KW-0808">Transferase</keyword>
<organism evidence="1 2">
    <name type="scientific">Phenylobacterium haematophilum</name>
    <dbReference type="NCBI Taxonomy" id="98513"/>
    <lineage>
        <taxon>Bacteria</taxon>
        <taxon>Pseudomonadati</taxon>
        <taxon>Pseudomonadota</taxon>
        <taxon>Alphaproteobacteria</taxon>
        <taxon>Caulobacterales</taxon>
        <taxon>Caulobacteraceae</taxon>
        <taxon>Phenylobacterium</taxon>
    </lineage>
</organism>
<dbReference type="InterPro" id="IPR027417">
    <property type="entry name" value="P-loop_NTPase"/>
</dbReference>
<reference evidence="1 2" key="1">
    <citation type="submission" date="2020-08" db="EMBL/GenBank/DDBJ databases">
        <title>Genomic Encyclopedia of Type Strains, Phase IV (KMG-IV): sequencing the most valuable type-strain genomes for metagenomic binning, comparative biology and taxonomic classification.</title>
        <authorList>
            <person name="Goeker M."/>
        </authorList>
    </citation>
    <scope>NUCLEOTIDE SEQUENCE [LARGE SCALE GENOMIC DNA]</scope>
    <source>
        <strain evidence="1 2">DSM 21793</strain>
    </source>
</reference>
<dbReference type="Proteomes" id="UP000530564">
    <property type="component" value="Unassembled WGS sequence"/>
</dbReference>
<dbReference type="PANTHER" id="PTHR37816">
    <property type="entry name" value="YALI0E33011P"/>
    <property type="match status" value="1"/>
</dbReference>
<gene>
    <name evidence="1" type="ORF">GGQ61_003230</name>
</gene>
<keyword evidence="2" id="KW-1185">Reference proteome</keyword>
<comment type="caution">
    <text evidence="1">The sequence shown here is derived from an EMBL/GenBank/DDBJ whole genome shotgun (WGS) entry which is preliminary data.</text>
</comment>
<evidence type="ECO:0000313" key="1">
    <source>
        <dbReference type="EMBL" id="MBB3892494.1"/>
    </source>
</evidence>
<keyword evidence="1" id="KW-0418">Kinase</keyword>
<dbReference type="RefSeq" id="WP_183774943.1">
    <property type="nucleotide sequence ID" value="NZ_JACIDK010000005.1"/>
</dbReference>
<dbReference type="InterPro" id="IPR052922">
    <property type="entry name" value="Cytidylate_Kinase-2"/>
</dbReference>
<evidence type="ECO:0000313" key="2">
    <source>
        <dbReference type="Proteomes" id="UP000530564"/>
    </source>
</evidence>
<name>A0A840A2F7_9CAUL</name>
<protein>
    <submittedName>
        <fullName evidence="1">Adenylate kinase family enzyme</fullName>
    </submittedName>
</protein>
<dbReference type="GO" id="GO:0016301">
    <property type="term" value="F:kinase activity"/>
    <property type="evidence" value="ECO:0007669"/>
    <property type="project" value="UniProtKB-KW"/>
</dbReference>